<dbReference type="PANTHER" id="PTHR23090:SF9">
    <property type="entry name" value="GLUTAMINE-DEPENDENT NAD(+) SYNTHETASE"/>
    <property type="match status" value="1"/>
</dbReference>
<dbReference type="InterPro" id="IPR022310">
    <property type="entry name" value="NAD/GMP_synthase"/>
</dbReference>
<evidence type="ECO:0000256" key="4">
    <source>
        <dbReference type="ARBA" id="ARBA00022741"/>
    </source>
</evidence>
<dbReference type="GO" id="GO:0009435">
    <property type="term" value="P:NAD+ biosynthetic process"/>
    <property type="evidence" value="ECO:0007669"/>
    <property type="project" value="UniProtKB-UniRule"/>
</dbReference>
<dbReference type="AlphaFoldDB" id="A0A418WRA1"/>
<evidence type="ECO:0000313" key="12">
    <source>
        <dbReference type="EMBL" id="RJF93773.1"/>
    </source>
</evidence>
<proteinExistence type="inferred from homology"/>
<sequence>MTDRLTIALAQLSQRVGDIAGNADAMLEWRKATRADLIVYPELQLIGYPPEDLVLKPAVIERARVELARLARATADGGPAMLVGTVLLAEGKLYNALVLLDGGEIVGVTRKHELPNYGTFDEKRLFEPAPLPDPIVFRGVTLGLPICEDIWFATVCANLVQKGAELLIAPHGSPYEIDKDDLRANGIAAARVRETGLPLVFLNRVGGQDEIVFDGASFVLNADGALAHQLPDWEETLVDTVWERGESGWRCAPGELHALDPYPVDVYHAMVVGLRDYVNTNRFPGVVLGLSGGIDSAICAAIAADALGPERVWCVMLPSRFTSQESLDDAAQCAAMIGCRLDTIPIAPAVEAFDTMLSDSFADRNVDITEENIQSRIRGVTLMALSNKFGHMLLTTGNKSEMSVGYATIYGDMAGGYNPLKDAYKTTVFEISRWRNANRPDHGLGPDGPVIPERIITKPPSAELRPDQKDSDSLPPYEELDAILHGLVEEELSVDDVVARGFDHATVARIERLLYIAEYKRRQAPPGVKLGKRNFGRDRRYPITNAFRTS</sequence>
<dbReference type="EC" id="6.3.5.1" evidence="7 8"/>
<feature type="binding site" evidence="7">
    <location>
        <position position="173"/>
    </location>
    <ligand>
        <name>L-glutamine</name>
        <dbReference type="ChEBI" id="CHEBI:58359"/>
    </ligand>
</feature>
<dbReference type="UniPathway" id="UPA00253">
    <property type="reaction ID" value="UER00334"/>
</dbReference>
<dbReference type="PANTHER" id="PTHR23090">
    <property type="entry name" value="NH 3 /GLUTAMINE-DEPENDENT NAD + SYNTHETASE"/>
    <property type="match status" value="1"/>
</dbReference>
<dbReference type="InterPro" id="IPR014729">
    <property type="entry name" value="Rossmann-like_a/b/a_fold"/>
</dbReference>
<dbReference type="PROSITE" id="PS50263">
    <property type="entry name" value="CN_HYDROLASE"/>
    <property type="match status" value="1"/>
</dbReference>
<dbReference type="Pfam" id="PF00795">
    <property type="entry name" value="CN_hydrolase"/>
    <property type="match status" value="1"/>
</dbReference>
<comment type="similarity">
    <text evidence="2 7 8">In the C-terminal section; belongs to the NAD synthetase family.</text>
</comment>
<dbReference type="PIRSF" id="PIRSF006630">
    <property type="entry name" value="NADS_GAT"/>
    <property type="match status" value="1"/>
</dbReference>
<evidence type="ECO:0000256" key="6">
    <source>
        <dbReference type="ARBA" id="ARBA00023027"/>
    </source>
</evidence>
<dbReference type="HAMAP" id="MF_02090">
    <property type="entry name" value="NadE_glutamine_dep"/>
    <property type="match status" value="1"/>
</dbReference>
<evidence type="ECO:0000256" key="1">
    <source>
        <dbReference type="ARBA" id="ARBA00005188"/>
    </source>
</evidence>
<dbReference type="Pfam" id="PF02540">
    <property type="entry name" value="NAD_synthase"/>
    <property type="match status" value="1"/>
</dbReference>
<feature type="binding site" evidence="7">
    <location>
        <position position="396"/>
    </location>
    <ligand>
        <name>ATP</name>
        <dbReference type="ChEBI" id="CHEBI:30616"/>
    </ligand>
</feature>
<dbReference type="Gene3D" id="3.60.110.10">
    <property type="entry name" value="Carbon-nitrogen hydrolase"/>
    <property type="match status" value="1"/>
</dbReference>
<evidence type="ECO:0000256" key="2">
    <source>
        <dbReference type="ARBA" id="ARBA00007145"/>
    </source>
</evidence>
<evidence type="ECO:0000256" key="10">
    <source>
        <dbReference type="SAM" id="MobiDB-lite"/>
    </source>
</evidence>
<feature type="binding site" evidence="7">
    <location>
        <begin position="289"/>
        <end position="296"/>
    </location>
    <ligand>
        <name>ATP</name>
        <dbReference type="ChEBI" id="CHEBI:30616"/>
    </ligand>
</feature>
<feature type="active site" description="Nucleophile; for glutaminase activity" evidence="7">
    <location>
        <position position="147"/>
    </location>
</feature>
<protein>
    <recommendedName>
        <fullName evidence="7 8">Glutamine-dependent NAD(+) synthetase</fullName>
        <ecNumber evidence="7 8">6.3.5.1</ecNumber>
    </recommendedName>
    <alternativeName>
        <fullName evidence="7 8">NAD(+) synthase [glutamine-hydrolyzing]</fullName>
    </alternativeName>
</protein>
<feature type="binding site" evidence="7">
    <location>
        <position position="117"/>
    </location>
    <ligand>
        <name>L-glutamine</name>
        <dbReference type="ChEBI" id="CHEBI:58359"/>
    </ligand>
</feature>
<dbReference type="GO" id="GO:0003952">
    <property type="term" value="F:NAD+ synthase (glutamine-hydrolyzing) activity"/>
    <property type="evidence" value="ECO:0007669"/>
    <property type="project" value="UniProtKB-UniRule"/>
</dbReference>
<dbReference type="GO" id="GO:0005524">
    <property type="term" value="F:ATP binding"/>
    <property type="evidence" value="ECO:0007669"/>
    <property type="project" value="UniProtKB-UniRule"/>
</dbReference>
<dbReference type="SUPFAM" id="SSF56317">
    <property type="entry name" value="Carbon-nitrogen hydrolase"/>
    <property type="match status" value="1"/>
</dbReference>
<dbReference type="CDD" id="cd07570">
    <property type="entry name" value="GAT_Gln-NAD-synth"/>
    <property type="match status" value="1"/>
</dbReference>
<dbReference type="InterPro" id="IPR014445">
    <property type="entry name" value="Gln-dep_NAD_synthase"/>
</dbReference>
<keyword evidence="3 7" id="KW-0436">Ligase</keyword>
<feature type="domain" description="CN hydrolase" evidence="11">
    <location>
        <begin position="5"/>
        <end position="245"/>
    </location>
</feature>
<dbReference type="OrthoDB" id="9760188at2"/>
<comment type="function">
    <text evidence="7">Catalyzes the ATP-dependent amidation of deamido-NAD to form NAD. Uses L-glutamine as a nitrogen source.</text>
</comment>
<name>A0A418WRA1_9SPHN</name>
<evidence type="ECO:0000256" key="7">
    <source>
        <dbReference type="HAMAP-Rule" id="MF_02090"/>
    </source>
</evidence>
<feature type="region of interest" description="Disordered" evidence="10">
    <location>
        <begin position="439"/>
        <end position="474"/>
    </location>
</feature>
<dbReference type="GO" id="GO:0005737">
    <property type="term" value="C:cytoplasm"/>
    <property type="evidence" value="ECO:0007669"/>
    <property type="project" value="InterPro"/>
</dbReference>
<comment type="caution">
    <text evidence="12">The sequence shown here is derived from an EMBL/GenBank/DDBJ whole genome shotgun (WGS) entry which is preliminary data.</text>
</comment>
<comment type="catalytic activity">
    <reaction evidence="7 8">
        <text>deamido-NAD(+) + L-glutamine + ATP + H2O = L-glutamate + AMP + diphosphate + NAD(+) + H(+)</text>
        <dbReference type="Rhea" id="RHEA:24384"/>
        <dbReference type="ChEBI" id="CHEBI:15377"/>
        <dbReference type="ChEBI" id="CHEBI:15378"/>
        <dbReference type="ChEBI" id="CHEBI:29985"/>
        <dbReference type="ChEBI" id="CHEBI:30616"/>
        <dbReference type="ChEBI" id="CHEBI:33019"/>
        <dbReference type="ChEBI" id="CHEBI:57540"/>
        <dbReference type="ChEBI" id="CHEBI:58359"/>
        <dbReference type="ChEBI" id="CHEBI:58437"/>
        <dbReference type="ChEBI" id="CHEBI:456215"/>
        <dbReference type="EC" id="6.3.5.1"/>
    </reaction>
</comment>
<dbReference type="InterPro" id="IPR036526">
    <property type="entry name" value="C-N_Hydrolase_sf"/>
</dbReference>
<gene>
    <name evidence="7" type="primary">nadE</name>
    <name evidence="12" type="ORF">D3876_05640</name>
</gene>
<dbReference type="GO" id="GO:0008795">
    <property type="term" value="F:NAD+ synthase activity"/>
    <property type="evidence" value="ECO:0007669"/>
    <property type="project" value="UniProtKB-UniRule"/>
</dbReference>
<comment type="pathway">
    <text evidence="1 7 8">Cofactor biosynthesis; NAD(+) biosynthesis; NAD(+) from deamido-NAD(+) (L-Gln route): step 1/1.</text>
</comment>
<evidence type="ECO:0000256" key="5">
    <source>
        <dbReference type="ARBA" id="ARBA00022840"/>
    </source>
</evidence>
<comment type="similarity">
    <text evidence="9">Belongs to the NAD synthetase family.</text>
</comment>
<dbReference type="Proteomes" id="UP000286100">
    <property type="component" value="Unassembled WGS sequence"/>
</dbReference>
<evidence type="ECO:0000259" key="11">
    <source>
        <dbReference type="PROSITE" id="PS50263"/>
    </source>
</evidence>
<dbReference type="EMBL" id="QYUM01000002">
    <property type="protein sequence ID" value="RJF93773.1"/>
    <property type="molecule type" value="Genomic_DNA"/>
</dbReference>
<evidence type="ECO:0000256" key="8">
    <source>
        <dbReference type="PIRNR" id="PIRNR006630"/>
    </source>
</evidence>
<dbReference type="SUPFAM" id="SSF52402">
    <property type="entry name" value="Adenine nucleotide alpha hydrolases-like"/>
    <property type="match status" value="1"/>
</dbReference>
<evidence type="ECO:0000256" key="9">
    <source>
        <dbReference type="RuleBase" id="RU003811"/>
    </source>
</evidence>
<feature type="binding site" evidence="7">
    <location>
        <position position="179"/>
    </location>
    <ligand>
        <name>L-glutamine</name>
        <dbReference type="ChEBI" id="CHEBI:58359"/>
    </ligand>
</feature>
<keyword evidence="13" id="KW-1185">Reference proteome</keyword>
<accession>A0A418WRA1</accession>
<feature type="active site" description="For glutaminase activity" evidence="7">
    <location>
        <position position="111"/>
    </location>
</feature>
<dbReference type="RefSeq" id="WP_119760208.1">
    <property type="nucleotide sequence ID" value="NZ_QYUM01000002.1"/>
</dbReference>
<feature type="active site" description="Proton acceptor; for glutaminase activity" evidence="7">
    <location>
        <position position="42"/>
    </location>
</feature>
<dbReference type="NCBIfam" id="TIGR00552">
    <property type="entry name" value="nadE"/>
    <property type="match status" value="1"/>
</dbReference>
<keyword evidence="4 7" id="KW-0547">Nucleotide-binding</keyword>
<dbReference type="GO" id="GO:0004359">
    <property type="term" value="F:glutaminase activity"/>
    <property type="evidence" value="ECO:0007669"/>
    <property type="project" value="InterPro"/>
</dbReference>
<dbReference type="CDD" id="cd00553">
    <property type="entry name" value="NAD_synthase"/>
    <property type="match status" value="1"/>
</dbReference>
<feature type="binding site" evidence="7">
    <location>
        <position position="520"/>
    </location>
    <ligand>
        <name>deamido-NAD(+)</name>
        <dbReference type="ChEBI" id="CHEBI:58437"/>
        <note>ligand shared between two neighboring subunits</note>
    </ligand>
</feature>
<organism evidence="12 13">
    <name type="scientific">Sphingomonas cavernae</name>
    <dbReference type="NCBI Taxonomy" id="2320861"/>
    <lineage>
        <taxon>Bacteria</taxon>
        <taxon>Pseudomonadati</taxon>
        <taxon>Pseudomonadota</taxon>
        <taxon>Alphaproteobacteria</taxon>
        <taxon>Sphingomonadales</taxon>
        <taxon>Sphingomonadaceae</taxon>
        <taxon>Sphingomonas</taxon>
    </lineage>
</organism>
<dbReference type="NCBIfam" id="NF010588">
    <property type="entry name" value="PRK13981.1"/>
    <property type="match status" value="1"/>
</dbReference>
<dbReference type="FunFam" id="3.40.50.620:FF:000106">
    <property type="entry name" value="Glutamine-dependent NAD(+) synthetase"/>
    <property type="match status" value="1"/>
</dbReference>
<feature type="binding site" evidence="7">
    <location>
        <position position="401"/>
    </location>
    <ligand>
        <name>deamido-NAD(+)</name>
        <dbReference type="ChEBI" id="CHEBI:58437"/>
        <note>ligand shared between two neighboring subunits</note>
    </ligand>
</feature>
<evidence type="ECO:0000313" key="13">
    <source>
        <dbReference type="Proteomes" id="UP000286100"/>
    </source>
</evidence>
<dbReference type="Gene3D" id="3.40.50.620">
    <property type="entry name" value="HUPs"/>
    <property type="match status" value="1"/>
</dbReference>
<keyword evidence="5 7" id="KW-0067">ATP-binding</keyword>
<evidence type="ECO:0000256" key="3">
    <source>
        <dbReference type="ARBA" id="ARBA00022598"/>
    </source>
</evidence>
<dbReference type="InterPro" id="IPR003694">
    <property type="entry name" value="NAD_synthase"/>
</dbReference>
<comment type="caution">
    <text evidence="7">Lacks conserved residue(s) required for the propagation of feature annotation.</text>
</comment>
<feature type="binding site" evidence="7">
    <location>
        <position position="372"/>
    </location>
    <ligand>
        <name>deamido-NAD(+)</name>
        <dbReference type="ChEBI" id="CHEBI:58437"/>
        <note>ligand shared between two neighboring subunits</note>
    </ligand>
</feature>
<keyword evidence="6 7" id="KW-0520">NAD</keyword>
<dbReference type="InterPro" id="IPR003010">
    <property type="entry name" value="C-N_Hydrolase"/>
</dbReference>
<reference evidence="12 13" key="1">
    <citation type="submission" date="2018-09" db="EMBL/GenBank/DDBJ databases">
        <authorList>
            <person name="Zhu H."/>
        </authorList>
    </citation>
    <scope>NUCLEOTIDE SEQUENCE [LARGE SCALE GENOMIC DNA]</scope>
    <source>
        <strain evidence="12 13">K2R01-6</strain>
    </source>
</reference>